<keyword evidence="4" id="KW-1185">Reference proteome</keyword>
<dbReference type="InterPro" id="IPR011551">
    <property type="entry name" value="NTP_PyrPHydrolase_MazG"/>
</dbReference>
<accession>A0A147KFA6</accession>
<dbReference type="CDD" id="cd11528">
    <property type="entry name" value="NTP-PPase_MazG_Nterm"/>
    <property type="match status" value="1"/>
</dbReference>
<dbReference type="GO" id="GO:0047429">
    <property type="term" value="F:nucleoside triphosphate diphosphatase activity"/>
    <property type="evidence" value="ECO:0007669"/>
    <property type="project" value="TreeGrafter"/>
</dbReference>
<dbReference type="GO" id="GO:0046076">
    <property type="term" value="P:dTTP catabolic process"/>
    <property type="evidence" value="ECO:0007669"/>
    <property type="project" value="TreeGrafter"/>
</dbReference>
<evidence type="ECO:0000313" key="4">
    <source>
        <dbReference type="Proteomes" id="UP000074382"/>
    </source>
</evidence>
<organism evidence="3 4">
    <name type="scientific">Thermobifida cellulosilytica TB100</name>
    <dbReference type="NCBI Taxonomy" id="665004"/>
    <lineage>
        <taxon>Bacteria</taxon>
        <taxon>Bacillati</taxon>
        <taxon>Actinomycetota</taxon>
        <taxon>Actinomycetes</taxon>
        <taxon>Streptosporangiales</taxon>
        <taxon>Nocardiopsidaceae</taxon>
        <taxon>Thermobifida</taxon>
    </lineage>
</organism>
<evidence type="ECO:0000259" key="2">
    <source>
        <dbReference type="Pfam" id="PF03819"/>
    </source>
</evidence>
<feature type="compositionally biased region" description="Basic and acidic residues" evidence="1">
    <location>
        <begin position="217"/>
        <end position="230"/>
    </location>
</feature>
<keyword evidence="3" id="KW-0378">Hydrolase</keyword>
<gene>
    <name evidence="3" type="ORF">AC529_15180</name>
</gene>
<dbReference type="InterPro" id="IPR004518">
    <property type="entry name" value="MazG-like_dom"/>
</dbReference>
<feature type="region of interest" description="Disordered" evidence="1">
    <location>
        <begin position="217"/>
        <end position="247"/>
    </location>
</feature>
<dbReference type="GO" id="GO:0006203">
    <property type="term" value="P:dGTP catabolic process"/>
    <property type="evidence" value="ECO:0007669"/>
    <property type="project" value="TreeGrafter"/>
</dbReference>
<name>A0A147KFA6_THECS</name>
<dbReference type="PATRIC" id="fig|665004.4.peg.737"/>
<feature type="compositionally biased region" description="Basic residues" evidence="1">
    <location>
        <begin position="237"/>
        <end position="247"/>
    </location>
</feature>
<feature type="domain" description="NTP pyrophosphohydrolase MazG-like" evidence="2">
    <location>
        <begin position="33"/>
        <end position="108"/>
    </location>
</feature>
<dbReference type="FunFam" id="1.10.287.1080:FF:000001">
    <property type="entry name" value="Nucleoside triphosphate pyrophosphohydrolase"/>
    <property type="match status" value="1"/>
</dbReference>
<dbReference type="GO" id="GO:0046047">
    <property type="term" value="P:TTP catabolic process"/>
    <property type="evidence" value="ECO:0007669"/>
    <property type="project" value="TreeGrafter"/>
</dbReference>
<dbReference type="Proteomes" id="UP000074382">
    <property type="component" value="Unassembled WGS sequence"/>
</dbReference>
<evidence type="ECO:0000256" key="1">
    <source>
        <dbReference type="SAM" id="MobiDB-lite"/>
    </source>
</evidence>
<reference evidence="4" key="1">
    <citation type="journal article" date="2017" name="Acta Aliment.">
        <title>Plant polysaccharide degrading enzyme system of Thermpbifida cellulosilytica TB100 revealed by de novo genome project data.</title>
        <authorList>
            <person name="Toth A."/>
            <person name="Baka E."/>
            <person name="Luzics S."/>
            <person name="Bata-Vidacs I."/>
            <person name="Nagy I."/>
            <person name="Balint B."/>
            <person name="Herceg R."/>
            <person name="Olasz F."/>
            <person name="Wilk T."/>
            <person name="Nagy T."/>
            <person name="Kriszt B."/>
            <person name="Nagy I."/>
            <person name="Kukolya J."/>
        </authorList>
    </citation>
    <scope>NUCLEOTIDE SEQUENCE [LARGE SCALE GENOMIC DNA]</scope>
    <source>
        <strain evidence="4">TB100</strain>
    </source>
</reference>
<dbReference type="Pfam" id="PF03819">
    <property type="entry name" value="MazG"/>
    <property type="match status" value="1"/>
</dbReference>
<dbReference type="InterPro" id="IPR048015">
    <property type="entry name" value="NTP-PPase_MazG-like_N"/>
</dbReference>
<dbReference type="Gene3D" id="1.10.287.1080">
    <property type="entry name" value="MazG-like"/>
    <property type="match status" value="2"/>
</dbReference>
<dbReference type="PANTHER" id="PTHR30522">
    <property type="entry name" value="NUCLEOSIDE TRIPHOSPHATE PYROPHOSPHOHYDROLASE"/>
    <property type="match status" value="1"/>
</dbReference>
<dbReference type="GO" id="GO:0046061">
    <property type="term" value="P:dATP catabolic process"/>
    <property type="evidence" value="ECO:0007669"/>
    <property type="project" value="TreeGrafter"/>
</dbReference>
<dbReference type="GO" id="GO:0046081">
    <property type="term" value="P:dUTP catabolic process"/>
    <property type="evidence" value="ECO:0007669"/>
    <property type="project" value="TreeGrafter"/>
</dbReference>
<protein>
    <submittedName>
        <fullName evidence="3">Nucleotide pyrophosphohydrolase</fullName>
    </submittedName>
</protein>
<dbReference type="RefSeq" id="WP_068753429.1">
    <property type="nucleotide sequence ID" value="NZ_KQ950180.1"/>
</dbReference>
<dbReference type="SUPFAM" id="SSF101386">
    <property type="entry name" value="all-alpha NTP pyrophosphatases"/>
    <property type="match status" value="1"/>
</dbReference>
<dbReference type="OrthoDB" id="9808939at2"/>
<proteinExistence type="predicted"/>
<dbReference type="GO" id="GO:0006950">
    <property type="term" value="P:response to stress"/>
    <property type="evidence" value="ECO:0007669"/>
    <property type="project" value="UniProtKB-ARBA"/>
</dbReference>
<comment type="caution">
    <text evidence="3">The sequence shown here is derived from an EMBL/GenBank/DDBJ whole genome shotgun (WGS) entry which is preliminary data.</text>
</comment>
<sequence>MSEHNGTPPGHRLIALVEVMDTLRRECPWDAQQTHQSLAKYLIEEAYETLETIEREDWDTLAEELGDVLLQVVFHARVAAERGADGFTIDDVADAIIDKLVRRHPHVFSDTAVAGADEVRANWEEIKAAERAARGEQADVSVLAGVPFAQPAALLAYELQKRAARNGVPEELIDDDGGPGGELFAAVARERRRSSDPELDLRAAARRFDARVRAVEEAARADGLDPRELTPEQWKSYWRRQHAQTPR</sequence>
<dbReference type="AlphaFoldDB" id="A0A147KFA6"/>
<dbReference type="STRING" id="665004.AC529_15180"/>
<evidence type="ECO:0000313" key="3">
    <source>
        <dbReference type="EMBL" id="KUP95919.1"/>
    </source>
</evidence>
<dbReference type="GO" id="GO:0046052">
    <property type="term" value="P:UTP catabolic process"/>
    <property type="evidence" value="ECO:0007669"/>
    <property type="project" value="TreeGrafter"/>
</dbReference>
<dbReference type="EMBL" id="LGEM01000104">
    <property type="protein sequence ID" value="KUP95919.1"/>
    <property type="molecule type" value="Genomic_DNA"/>
</dbReference>
<dbReference type="PANTHER" id="PTHR30522:SF0">
    <property type="entry name" value="NUCLEOSIDE TRIPHOSPHATE PYROPHOSPHOHYDROLASE"/>
    <property type="match status" value="1"/>
</dbReference>
<dbReference type="NCBIfam" id="TIGR00444">
    <property type="entry name" value="mazG"/>
    <property type="match status" value="1"/>
</dbReference>